<evidence type="ECO:0000256" key="6">
    <source>
        <dbReference type="ARBA" id="ARBA00023157"/>
    </source>
</evidence>
<dbReference type="PIRSF" id="PIRSF000354">
    <property type="entry name" value="Factors_V_VIII"/>
    <property type="match status" value="1"/>
</dbReference>
<dbReference type="SMART" id="SM00231">
    <property type="entry name" value="FA58C"/>
    <property type="match status" value="2"/>
</dbReference>
<dbReference type="PROSITE" id="PS50022">
    <property type="entry name" value="FA58C_3"/>
    <property type="match status" value="2"/>
</dbReference>
<dbReference type="Gene3D" id="2.60.40.420">
    <property type="entry name" value="Cupredoxins - blue copper proteins"/>
    <property type="match status" value="4"/>
</dbReference>
<proteinExistence type="inferred from homology"/>
<evidence type="ECO:0000256" key="3">
    <source>
        <dbReference type="ARBA" id="ARBA00022525"/>
    </source>
</evidence>
<dbReference type="FunFam" id="2.60.120.260:FF:000002">
    <property type="entry name" value="Coagulation factor VIII"/>
    <property type="match status" value="1"/>
</dbReference>
<dbReference type="InterPro" id="IPR000421">
    <property type="entry name" value="FA58C"/>
</dbReference>
<accession>A0A8C9FDQ1</accession>
<evidence type="ECO:0000256" key="8">
    <source>
        <dbReference type="SAM" id="MobiDB-lite"/>
    </source>
</evidence>
<reference evidence="10" key="2">
    <citation type="submission" date="2025-09" db="UniProtKB">
        <authorList>
            <consortium name="Ensembl"/>
        </authorList>
    </citation>
    <scope>IDENTIFICATION</scope>
</reference>
<dbReference type="GO" id="GO:0038023">
    <property type="term" value="F:signaling receptor activity"/>
    <property type="evidence" value="ECO:0007669"/>
    <property type="project" value="TreeGrafter"/>
</dbReference>
<evidence type="ECO:0000256" key="5">
    <source>
        <dbReference type="ARBA" id="ARBA00022837"/>
    </source>
</evidence>
<dbReference type="SUPFAM" id="SSF49503">
    <property type="entry name" value="Cupredoxins"/>
    <property type="match status" value="5"/>
</dbReference>
<dbReference type="InterPro" id="IPR050633">
    <property type="entry name" value="Neuropilin_MCO_CoagFactor"/>
</dbReference>
<evidence type="ECO:0000259" key="9">
    <source>
        <dbReference type="PROSITE" id="PS50022"/>
    </source>
</evidence>
<feature type="domain" description="F5/8 type C" evidence="9">
    <location>
        <begin position="1282"/>
        <end position="1438"/>
    </location>
</feature>
<keyword evidence="11" id="KW-1185">Reference proteome</keyword>
<name>A0A8C9FDQ1_PAVCR</name>
<evidence type="ECO:0000256" key="4">
    <source>
        <dbReference type="ARBA" id="ARBA00022737"/>
    </source>
</evidence>
<evidence type="ECO:0000313" key="10">
    <source>
        <dbReference type="Ensembl" id="ENSPSTP00000014353.1"/>
    </source>
</evidence>
<keyword evidence="4" id="KW-0677">Repeat</keyword>
<sequence length="1576" mass="180036">MSPYFLFLAGSLYDDRTSPVEKQDDAVLPGQVYTYVWDITEEVGPREADLPCLTYAYYSHENMVMDFNSGLIGALLVCKKGNEYGKVIKRDFSAKVLSREVKKSRLSLKERRMIKSWEYFIAAEEVVWDYAPTIPDSLDKYYKAQHLDNYSNLIGKKYKKAIFRQYTDGSFTKRLENPRPKETGILGPIIRAQINDKVKIIFKNKASRPYSMYFHGVTLSKNAEGANYPQDPTGNATQSKGIQPGETYTYEWQIAKTDQPTAQDAQCITRLYHSAVDIERDIASGLIGPLLICKSEALSQKGVQKKADGEQHAMFAVFDENKSWYIEDNIKDYCSNPASVRRDDLKFYNSNIMHTINGYVSDRNEILGFCQDNVVQWHFSSVGTQDEIVSIRLSGHAFLYRGKYEDVLNLFPMSGESVTVEMDNIGVLWGATEMSYGMRLRFRDVRCDYEDDGLFDVVDFTNTKTDKKALSTSVEEDVGEEVDEDDSEYQDLLASFYSIRSLRNTGETEETQNLTALAWGHYEDTDTTSSKVAVDSDLTVTNSSKLAEFLETHIAPPLQVETETFQSNYTSVTAEEYLLLASASDGKPDLIFENRSQSNYGVDHSNVSGGEHLLSNGEAQVKDAEEPLTDRKDSNFFTEEHQEESTGKRNSSIKSKRKKRSSVAIKFYAVQKMKALLNHVRNKNVSFSDKTNVPNSMQHRENTSSTATVGDDQHPSDYDDDLQEEETKGGNAMHAGNLTLELEATVEENESNASSLTQLELSKDKQTDSFSLDHTLGNIRPNSSPALVKNFLEASLPRAVKYFSKMTDEEWNLVSAKGIQRLEANLDKSVSDKLNYGGRNGTIFLNKKHVKKDGRFSHLMGEKHKGNHMRPPLKRKEGNKNDTLSTSGTFVKIRRKKKEYPKTTQFLNPRSKKPQKFTKPTEEFGRTLFPGGANHVTLPCCTNTTEAPSKSSHRELPGYTQQLKPSIVIGLPRENGNYEYTSGEYYSEDTSGDEYEYYYVSFDDPYMTDPKLNVNEQRNPDNIAEHYLRSRGNERRYYIAAREVCWNYRSNVTVWLSYALCCDPAAEHKLKLRISLLAVHFKNLASRPYSLHAHGLFYEKSSEGSIYDDESSDWFKEDDKVQPNSSYIYVWYANRRSGPLQSGAACRSWVYYSDVNLEKDTHSGLIGPILICEKGTFSASNNNRTNTRDFFLLFMVFDEEKSWYFDKRSRKPCTEKTQEMQQCHKFYAINGITYNLQGLRMYEGEIIRWHLLNMGVPKDIHVVHFHGQTFIEQLEQKYQLGTYTLLPGKNQSTPCFKHISLNSLFIFFSVDYWEPKLARLNNSGTYNAWSTTMTDDLPWIQVDFQRQVLLTGIQTQGAKHFLKSFYIQKFFIVYSKDKRKWNTFRGDSSPAEKIFEGNSDAYGIKENIIDPPIIARYIRVYPTQAYNEPTLRMELLGCEVDGCSLPLGMENGEIKNTQITASSVKTSWFSTWEPSLARLNQKGKINAWRAKVTSEKEGQQQDSYWQVEYILYLQVFSGNENSSGHVKHFFNPPILSRFIRIVPKTWYNGIALRVELFGCDFGGDLTAKRTEKSGSS</sequence>
<dbReference type="SUPFAM" id="SSF49785">
    <property type="entry name" value="Galactose-binding domain-like"/>
    <property type="match status" value="2"/>
</dbReference>
<dbReference type="CDD" id="cd00057">
    <property type="entry name" value="FA58C"/>
    <property type="match status" value="2"/>
</dbReference>
<dbReference type="PROSITE" id="PS01286">
    <property type="entry name" value="FA58C_2"/>
    <property type="match status" value="2"/>
</dbReference>
<comment type="similarity">
    <text evidence="2">Belongs to the multicopper oxidase family.</text>
</comment>
<feature type="region of interest" description="Disordered" evidence="8">
    <location>
        <begin position="619"/>
        <end position="657"/>
    </location>
</feature>
<evidence type="ECO:0000256" key="7">
    <source>
        <dbReference type="ARBA" id="ARBA00023180"/>
    </source>
</evidence>
<dbReference type="PROSITE" id="PS01285">
    <property type="entry name" value="FA58C_1"/>
    <property type="match status" value="1"/>
</dbReference>
<dbReference type="InterPro" id="IPR008979">
    <property type="entry name" value="Galactose-bd-like_sf"/>
</dbReference>
<dbReference type="InterPro" id="IPR008972">
    <property type="entry name" value="Cupredoxin"/>
</dbReference>
<dbReference type="InterPro" id="IPR011707">
    <property type="entry name" value="Cu-oxidase-like_N"/>
</dbReference>
<dbReference type="Ensembl" id="ENSPSTT00000015065.1">
    <property type="protein sequence ID" value="ENSPSTP00000014353.1"/>
    <property type="gene ID" value="ENSPSTG00000010127.1"/>
</dbReference>
<keyword evidence="3" id="KW-0964">Secreted</keyword>
<dbReference type="FunFam" id="2.60.40.420:FF:000028">
    <property type="entry name" value="Ceruloplasmin"/>
    <property type="match status" value="1"/>
</dbReference>
<dbReference type="CDD" id="cd14450">
    <property type="entry name" value="CuRO_3_FV_like"/>
    <property type="match status" value="1"/>
</dbReference>
<reference evidence="10" key="1">
    <citation type="submission" date="2025-08" db="UniProtKB">
        <authorList>
            <consortium name="Ensembl"/>
        </authorList>
    </citation>
    <scope>IDENTIFICATION</scope>
</reference>
<dbReference type="GO" id="GO:0005507">
    <property type="term" value="F:copper ion binding"/>
    <property type="evidence" value="ECO:0007669"/>
    <property type="project" value="InterPro"/>
</dbReference>
<dbReference type="Pfam" id="PF07732">
    <property type="entry name" value="Cu-oxidase_3"/>
    <property type="match status" value="1"/>
</dbReference>
<comment type="subcellular location">
    <subcellularLocation>
        <location evidence="1">Secreted</location>
    </subcellularLocation>
</comment>
<dbReference type="GO" id="GO:0005886">
    <property type="term" value="C:plasma membrane"/>
    <property type="evidence" value="ECO:0007669"/>
    <property type="project" value="TreeGrafter"/>
</dbReference>
<keyword evidence="5" id="KW-0106">Calcium</keyword>
<dbReference type="Proteomes" id="UP000694428">
    <property type="component" value="Unplaced"/>
</dbReference>
<evidence type="ECO:0000313" key="11">
    <source>
        <dbReference type="Proteomes" id="UP000694428"/>
    </source>
</evidence>
<dbReference type="GO" id="GO:0007155">
    <property type="term" value="P:cell adhesion"/>
    <property type="evidence" value="ECO:0007669"/>
    <property type="project" value="UniProtKB-KW"/>
</dbReference>
<feature type="compositionally biased region" description="Polar residues" evidence="8">
    <location>
        <begin position="686"/>
        <end position="708"/>
    </location>
</feature>
<dbReference type="Gene3D" id="2.60.120.260">
    <property type="entry name" value="Galactose-binding domain-like"/>
    <property type="match status" value="3"/>
</dbReference>
<dbReference type="InterPro" id="IPR024715">
    <property type="entry name" value="Factor_5/8-like"/>
</dbReference>
<evidence type="ECO:0000256" key="2">
    <source>
        <dbReference type="ARBA" id="ARBA00010609"/>
    </source>
</evidence>
<keyword evidence="7" id="KW-0325">Glycoprotein</keyword>
<dbReference type="Pfam" id="PF00754">
    <property type="entry name" value="F5_F8_type_C"/>
    <property type="match status" value="1"/>
</dbReference>
<dbReference type="PANTHER" id="PTHR46806:SF10">
    <property type="entry name" value="COAGULATION FACTOR V"/>
    <property type="match status" value="1"/>
</dbReference>
<feature type="compositionally biased region" description="Basic and acidic residues" evidence="8">
    <location>
        <begin position="620"/>
        <end position="647"/>
    </location>
</feature>
<feature type="region of interest" description="Disordered" evidence="8">
    <location>
        <begin position="686"/>
        <end position="731"/>
    </location>
</feature>
<keyword evidence="6" id="KW-1015">Disulfide bond</keyword>
<dbReference type="PANTHER" id="PTHR46806">
    <property type="entry name" value="F5/8 TYPE C DOMAIN-CONTAINING PROTEIN"/>
    <property type="match status" value="1"/>
</dbReference>
<protein>
    <submittedName>
        <fullName evidence="10">Coagulation factor V</fullName>
    </submittedName>
</protein>
<feature type="region of interest" description="Disordered" evidence="8">
    <location>
        <begin position="861"/>
        <end position="885"/>
    </location>
</feature>
<dbReference type="GO" id="GO:0005576">
    <property type="term" value="C:extracellular region"/>
    <property type="evidence" value="ECO:0007669"/>
    <property type="project" value="UniProtKB-SubCell"/>
</dbReference>
<dbReference type="GO" id="GO:0012505">
    <property type="term" value="C:endomembrane system"/>
    <property type="evidence" value="ECO:0007669"/>
    <property type="project" value="UniProtKB-SubCell"/>
</dbReference>
<feature type="domain" description="F5/8 type C" evidence="9">
    <location>
        <begin position="1485"/>
        <end position="1559"/>
    </location>
</feature>
<organism evidence="10 11">
    <name type="scientific">Pavo cristatus</name>
    <name type="common">Indian peafowl</name>
    <name type="synonym">Blue peafowl</name>
    <dbReference type="NCBI Taxonomy" id="9049"/>
    <lineage>
        <taxon>Eukaryota</taxon>
        <taxon>Metazoa</taxon>
        <taxon>Chordata</taxon>
        <taxon>Craniata</taxon>
        <taxon>Vertebrata</taxon>
        <taxon>Euteleostomi</taxon>
        <taxon>Archelosauria</taxon>
        <taxon>Archosauria</taxon>
        <taxon>Dinosauria</taxon>
        <taxon>Saurischia</taxon>
        <taxon>Theropoda</taxon>
        <taxon>Coelurosauria</taxon>
        <taxon>Aves</taxon>
        <taxon>Neognathae</taxon>
        <taxon>Galloanserae</taxon>
        <taxon>Galliformes</taxon>
        <taxon>Phasianidae</taxon>
        <taxon>Phasianinae</taxon>
        <taxon>Pavo</taxon>
    </lineage>
</organism>
<evidence type="ECO:0000256" key="1">
    <source>
        <dbReference type="ARBA" id="ARBA00004613"/>
    </source>
</evidence>